<dbReference type="InterPro" id="IPR018497">
    <property type="entry name" value="Peptidase_M13_C"/>
</dbReference>
<dbReference type="InParanoid" id="G4SHR1"/>
<dbReference type="Pfam" id="PF01431">
    <property type="entry name" value="Peptidase_M13"/>
    <property type="match status" value="1"/>
</dbReference>
<dbReference type="AlphaFoldDB" id="G4SHR1"/>
<dbReference type="HOGENOM" id="CLU_1042914_0_0_1"/>
<evidence type="ECO:0000313" key="3">
    <source>
        <dbReference type="EMBL" id="CCD70885.2"/>
    </source>
</evidence>
<dbReference type="eggNOG" id="KOG3624">
    <property type="taxonomic scope" value="Eukaryota"/>
</dbReference>
<dbReference type="GO" id="GO:0004222">
    <property type="term" value="F:metalloendopeptidase activity"/>
    <property type="evidence" value="ECO:0007669"/>
    <property type="project" value="InterPro"/>
</dbReference>
<dbReference type="SMR" id="G4SHR1"/>
<dbReference type="KEGG" id="cel:CELE_F40B5.3"/>
<dbReference type="GeneID" id="185513"/>
<dbReference type="RefSeq" id="NP_001257056.2">
    <property type="nucleotide sequence ID" value="NM_001270127.3"/>
</dbReference>
<sequence>MRILLFLIFITSVYSNTFDPADVFENALLTYVNKSVCPCENFYRHACSFDSPRNLMATALKNLTYELRQKQADLFWNHITLVLGFTGFSVGHEIGHSFFANHSGTDILPYFSENVEKCVQNQFNSTCNEYKEESCVTRNEMLDDNGADIFGLQLAYKLMEKYLSGRLEERIERLNVTQEQLFFYSFANQFCSGSLSKVFIEEEGDYDPHSVNNVRVNAVAQHPGFRKAFNCPDNSRMMKSATEQCIIYGENAPETRKRKKFQDNLRK</sequence>
<feature type="domain" description="Peptidase M13 C-terminal" evidence="2">
    <location>
        <begin position="83"/>
        <end position="245"/>
    </location>
</feature>
<dbReference type="CTD" id="185513"/>
<dbReference type="AGR" id="WB:WBGene00018227"/>
<dbReference type="PhylomeDB" id="G4SHR1"/>
<accession>G4SHR1</accession>
<gene>
    <name evidence="3 5" type="primary">nep-15</name>
    <name evidence="3" type="ORF">CELE_F40B5.3</name>
    <name evidence="5" type="ORF">F40B5.3</name>
</gene>
<reference evidence="3 4" key="1">
    <citation type="journal article" date="1998" name="Science">
        <title>Genome sequence of the nematode C. elegans: a platform for investigating biology.</title>
        <authorList>
            <consortium name="The C. elegans sequencing consortium"/>
            <person name="Sulson J.E."/>
            <person name="Waterston R."/>
        </authorList>
    </citation>
    <scope>NUCLEOTIDE SEQUENCE [LARGE SCALE GENOMIC DNA]</scope>
    <source>
        <strain evidence="3 4">Bristol N2</strain>
    </source>
</reference>
<dbReference type="OrthoDB" id="5795773at2759"/>
<dbReference type="Proteomes" id="UP000001940">
    <property type="component" value="Chromosome X"/>
</dbReference>
<feature type="chain" id="PRO_5012881161" evidence="1">
    <location>
        <begin position="16"/>
        <end position="267"/>
    </location>
</feature>
<dbReference type="Bgee" id="WBGene00018227">
    <property type="expression patterns" value="Expressed in pharyngeal muscle cell (C elegans) and 2 other cell types or tissues"/>
</dbReference>
<dbReference type="InterPro" id="IPR024079">
    <property type="entry name" value="MetalloPept_cat_dom_sf"/>
</dbReference>
<keyword evidence="4" id="KW-1185">Reference proteome</keyword>
<evidence type="ECO:0000313" key="5">
    <source>
        <dbReference type="WormBase" id="F40B5.3a"/>
    </source>
</evidence>
<dbReference type="PANTHER" id="PTHR11733:SF208">
    <property type="entry name" value="PEPTIDASE M13 C-TERMINAL DOMAIN-CONTAINING PROTEIN"/>
    <property type="match status" value="1"/>
</dbReference>
<organism evidence="3 4">
    <name type="scientific">Caenorhabditis elegans</name>
    <dbReference type="NCBI Taxonomy" id="6239"/>
    <lineage>
        <taxon>Eukaryota</taxon>
        <taxon>Metazoa</taxon>
        <taxon>Ecdysozoa</taxon>
        <taxon>Nematoda</taxon>
        <taxon>Chromadorea</taxon>
        <taxon>Rhabditida</taxon>
        <taxon>Rhabditina</taxon>
        <taxon>Rhabditomorpha</taxon>
        <taxon>Rhabditoidea</taxon>
        <taxon>Rhabditidae</taxon>
        <taxon>Peloderinae</taxon>
        <taxon>Caenorhabditis</taxon>
    </lineage>
</organism>
<dbReference type="PROSITE" id="PS51885">
    <property type="entry name" value="NEPRILYSIN"/>
    <property type="match status" value="1"/>
</dbReference>
<evidence type="ECO:0000256" key="1">
    <source>
        <dbReference type="SAM" id="SignalP"/>
    </source>
</evidence>
<keyword evidence="1" id="KW-0732">Signal</keyword>
<name>G4SHR1_CAEEL</name>
<evidence type="ECO:0000259" key="2">
    <source>
        <dbReference type="Pfam" id="PF01431"/>
    </source>
</evidence>
<dbReference type="GO" id="GO:0006508">
    <property type="term" value="P:proteolysis"/>
    <property type="evidence" value="ECO:0007669"/>
    <property type="project" value="InterPro"/>
</dbReference>
<dbReference type="Gene3D" id="3.40.390.10">
    <property type="entry name" value="Collagenase (Catalytic Domain)"/>
    <property type="match status" value="1"/>
</dbReference>
<proteinExistence type="predicted"/>
<dbReference type="PaxDb" id="6239-F40B5.3a"/>
<dbReference type="EMBL" id="BX284606">
    <property type="protein sequence ID" value="CCD70885.2"/>
    <property type="molecule type" value="Genomic_DNA"/>
</dbReference>
<dbReference type="InterPro" id="IPR000718">
    <property type="entry name" value="Peptidase_M13"/>
</dbReference>
<dbReference type="PANTHER" id="PTHR11733">
    <property type="entry name" value="ZINC METALLOPROTEASE FAMILY M13 NEPRILYSIN-RELATED"/>
    <property type="match status" value="1"/>
</dbReference>
<evidence type="ECO:0000313" key="4">
    <source>
        <dbReference type="Proteomes" id="UP000001940"/>
    </source>
</evidence>
<dbReference type="ExpressionAtlas" id="G4SHR1">
    <property type="expression patterns" value="differential"/>
</dbReference>
<protein>
    <submittedName>
        <fullName evidence="3">Peptidase M13 C-terminal domain-containing protein</fullName>
    </submittedName>
</protein>
<dbReference type="SUPFAM" id="SSF55486">
    <property type="entry name" value="Metalloproteases ('zincins'), catalytic domain"/>
    <property type="match status" value="2"/>
</dbReference>
<dbReference type="OMA" id="FKEESCI"/>
<feature type="signal peptide" evidence="1">
    <location>
        <begin position="1"/>
        <end position="15"/>
    </location>
</feature>
<dbReference type="WormBase" id="F40B5.3a">
    <property type="protein sequence ID" value="CE47906"/>
    <property type="gene ID" value="WBGene00018227"/>
    <property type="gene designation" value="nep-15"/>
</dbReference>